<keyword evidence="3" id="KW-1185">Reference proteome</keyword>
<evidence type="ECO:0000313" key="2">
    <source>
        <dbReference type="EMBL" id="PRQ19059.1"/>
    </source>
</evidence>
<keyword evidence="1" id="KW-0812">Transmembrane</keyword>
<dbReference type="AlphaFoldDB" id="A0A2P6PAV6"/>
<dbReference type="EMBL" id="PDCK01000045">
    <property type="protein sequence ID" value="PRQ19059.1"/>
    <property type="molecule type" value="Genomic_DNA"/>
</dbReference>
<organism evidence="2 3">
    <name type="scientific">Rosa chinensis</name>
    <name type="common">China rose</name>
    <dbReference type="NCBI Taxonomy" id="74649"/>
    <lineage>
        <taxon>Eukaryota</taxon>
        <taxon>Viridiplantae</taxon>
        <taxon>Streptophyta</taxon>
        <taxon>Embryophyta</taxon>
        <taxon>Tracheophyta</taxon>
        <taxon>Spermatophyta</taxon>
        <taxon>Magnoliopsida</taxon>
        <taxon>eudicotyledons</taxon>
        <taxon>Gunneridae</taxon>
        <taxon>Pentapetalae</taxon>
        <taxon>rosids</taxon>
        <taxon>fabids</taxon>
        <taxon>Rosales</taxon>
        <taxon>Rosaceae</taxon>
        <taxon>Rosoideae</taxon>
        <taxon>Rosoideae incertae sedis</taxon>
        <taxon>Rosa</taxon>
    </lineage>
</organism>
<feature type="transmembrane region" description="Helical" evidence="1">
    <location>
        <begin position="6"/>
        <end position="23"/>
    </location>
</feature>
<keyword evidence="1" id="KW-0472">Membrane</keyword>
<comment type="caution">
    <text evidence="2">The sequence shown here is derived from an EMBL/GenBank/DDBJ whole genome shotgun (WGS) entry which is preliminary data.</text>
</comment>
<dbReference type="Gramene" id="PRQ19059">
    <property type="protein sequence ID" value="PRQ19059"/>
    <property type="gene ID" value="RchiOBHm_Chr7g0212951"/>
</dbReference>
<name>A0A2P6PAV6_ROSCH</name>
<evidence type="ECO:0000313" key="3">
    <source>
        <dbReference type="Proteomes" id="UP000238479"/>
    </source>
</evidence>
<keyword evidence="1" id="KW-1133">Transmembrane helix</keyword>
<protein>
    <submittedName>
        <fullName evidence="2">Uncharacterized protein</fullName>
    </submittedName>
</protein>
<evidence type="ECO:0000256" key="1">
    <source>
        <dbReference type="SAM" id="Phobius"/>
    </source>
</evidence>
<dbReference type="Proteomes" id="UP000238479">
    <property type="component" value="Chromosome 7"/>
</dbReference>
<gene>
    <name evidence="2" type="ORF">RchiOBHm_Chr7g0212951</name>
</gene>
<reference evidence="2 3" key="1">
    <citation type="journal article" date="2018" name="Nat. Genet.">
        <title>The Rosa genome provides new insights in the design of modern roses.</title>
        <authorList>
            <person name="Bendahmane M."/>
        </authorList>
    </citation>
    <scope>NUCLEOTIDE SEQUENCE [LARGE SCALE GENOMIC DNA]</scope>
    <source>
        <strain evidence="3">cv. Old Blush</strain>
    </source>
</reference>
<sequence length="56" mass="6121">MRRLPFYIGMVVVVLNIIILPLYKFCLYVAASDLLICSSAGSADMGVLEPSLLETT</sequence>
<proteinExistence type="predicted"/>
<accession>A0A2P6PAV6</accession>